<gene>
    <name evidence="9" type="ORF">G3I74_11635</name>
</gene>
<dbReference type="AlphaFoldDB" id="A0A845V881"/>
<dbReference type="PANTHER" id="PTHR38038">
    <property type="entry name" value="PENICILLIN-BINDING PROTEIN ACTIVATOR LPOA"/>
    <property type="match status" value="1"/>
</dbReference>
<keyword evidence="3" id="KW-0573">Peptidoglycan synthesis</keyword>
<evidence type="ECO:0000313" key="9">
    <source>
        <dbReference type="EMBL" id="NDY96381.1"/>
    </source>
</evidence>
<feature type="signal peptide" evidence="8">
    <location>
        <begin position="1"/>
        <end position="18"/>
    </location>
</feature>
<keyword evidence="6" id="KW-0998">Cell outer membrane</keyword>
<comment type="caution">
    <text evidence="9">The sequence shown here is derived from an EMBL/GenBank/DDBJ whole genome shotgun (WGS) entry which is preliminary data.</text>
</comment>
<dbReference type="Gene3D" id="1.25.40.10">
    <property type="entry name" value="Tetratricopeptide repeat domain"/>
    <property type="match status" value="1"/>
</dbReference>
<evidence type="ECO:0000256" key="6">
    <source>
        <dbReference type="ARBA" id="ARBA00023237"/>
    </source>
</evidence>
<dbReference type="Proteomes" id="UP000484885">
    <property type="component" value="Unassembled WGS sequence"/>
</dbReference>
<dbReference type="EMBL" id="JAAGSC010000042">
    <property type="protein sequence ID" value="NDY96381.1"/>
    <property type="molecule type" value="Genomic_DNA"/>
</dbReference>
<name>A0A845V881_9GAMM</name>
<dbReference type="CDD" id="cd06339">
    <property type="entry name" value="PBP1_YraM_LppC_lipoprotein-like"/>
    <property type="match status" value="1"/>
</dbReference>
<dbReference type="InterPro" id="IPR007443">
    <property type="entry name" value="LpoA"/>
</dbReference>
<organism evidence="9 10">
    <name type="scientific">Wenzhouxiangella limi</name>
    <dbReference type="NCBI Taxonomy" id="2707351"/>
    <lineage>
        <taxon>Bacteria</taxon>
        <taxon>Pseudomonadati</taxon>
        <taxon>Pseudomonadota</taxon>
        <taxon>Gammaproteobacteria</taxon>
        <taxon>Chromatiales</taxon>
        <taxon>Wenzhouxiangellaceae</taxon>
        <taxon>Wenzhouxiangella</taxon>
    </lineage>
</organism>
<dbReference type="GO" id="GO:0031241">
    <property type="term" value="C:periplasmic side of cell outer membrane"/>
    <property type="evidence" value="ECO:0007669"/>
    <property type="project" value="TreeGrafter"/>
</dbReference>
<dbReference type="GO" id="GO:0008360">
    <property type="term" value="P:regulation of cell shape"/>
    <property type="evidence" value="ECO:0007669"/>
    <property type="project" value="UniProtKB-KW"/>
</dbReference>
<dbReference type="RefSeq" id="WP_164211782.1">
    <property type="nucleotide sequence ID" value="NZ_JAAGSC010000042.1"/>
</dbReference>
<evidence type="ECO:0000256" key="3">
    <source>
        <dbReference type="ARBA" id="ARBA00022984"/>
    </source>
</evidence>
<protein>
    <recommendedName>
        <fullName evidence="11">Penicillin-binding protein activator</fullName>
    </recommendedName>
</protein>
<accession>A0A845V881</accession>
<keyword evidence="2" id="KW-0133">Cell shape</keyword>
<dbReference type="Gene3D" id="1.25.40.650">
    <property type="match status" value="1"/>
</dbReference>
<dbReference type="Pfam" id="PF04348">
    <property type="entry name" value="LppC"/>
    <property type="match status" value="1"/>
</dbReference>
<dbReference type="GO" id="GO:0009252">
    <property type="term" value="P:peptidoglycan biosynthetic process"/>
    <property type="evidence" value="ECO:0007669"/>
    <property type="project" value="UniProtKB-KW"/>
</dbReference>
<evidence type="ECO:0000256" key="5">
    <source>
        <dbReference type="ARBA" id="ARBA00023139"/>
    </source>
</evidence>
<evidence type="ECO:0000256" key="7">
    <source>
        <dbReference type="ARBA" id="ARBA00023288"/>
    </source>
</evidence>
<evidence type="ECO:0000256" key="8">
    <source>
        <dbReference type="SAM" id="SignalP"/>
    </source>
</evidence>
<evidence type="ECO:0000256" key="1">
    <source>
        <dbReference type="ARBA" id="ARBA00022729"/>
    </source>
</evidence>
<dbReference type="GO" id="GO:0030234">
    <property type="term" value="F:enzyme regulator activity"/>
    <property type="evidence" value="ECO:0007669"/>
    <property type="project" value="TreeGrafter"/>
</dbReference>
<sequence>MPRLLLVLICLLAVVACAPQPMVRPAEVDREITRQVSDLIQSGEYARALDELQARLSGLDPAEKARLKLGAAEQFLAARRPMEARRLLADLKPDALDGNDGLRLTLARAELALLDRDTATARWLLEQIEAELPASLQARYQSLRQRLGQQPSEETANDAIEALTAVLAEESIDPELAFALLIDLPLPRLEELMRDPRQPRALRPWLDLAATARSALLDPERLPAALAEWEARHPQSGYPAAEAEEWLAAWRQLQLPPARVALILPSAESSLARPGRAVRDGVLSRWSRMPPDLRPELMFFYIDDDPDAAIDAWYAAREAGADQVVGPLQRPQVDRLVELGDASVPVLFLNHPEDARELARFPGLANSYALTPEEEAELVAVRALVEGHTRALVLGQRNDWGERVGEAFSEIFRAGDGDILRDMAYPIDQVDHSILLEVLLELDRSRERGNRLAETLDMPVEFEPTRRTDVDVIFLAARAGDARALTPQLKFFGAGDLAVMATSHALAGAPDPRRDQDLDGMLLPVAPWFLDEGQAATERRVATRRYESLDNPALSRLFALGVDAFDLLPWLERMREDPTLYLAGLTGRLRLTESGRIERDLPFVRIIDGQAVPQ</sequence>
<keyword evidence="5" id="KW-0564">Palmitate</keyword>
<evidence type="ECO:0000256" key="4">
    <source>
        <dbReference type="ARBA" id="ARBA00023136"/>
    </source>
</evidence>
<dbReference type="PANTHER" id="PTHR38038:SF1">
    <property type="entry name" value="PENICILLIN-BINDING PROTEIN ACTIVATOR LPOA"/>
    <property type="match status" value="1"/>
</dbReference>
<dbReference type="SUPFAM" id="SSF53822">
    <property type="entry name" value="Periplasmic binding protein-like I"/>
    <property type="match status" value="1"/>
</dbReference>
<dbReference type="Gene3D" id="3.40.50.2300">
    <property type="match status" value="2"/>
</dbReference>
<evidence type="ECO:0000256" key="2">
    <source>
        <dbReference type="ARBA" id="ARBA00022960"/>
    </source>
</evidence>
<keyword evidence="4" id="KW-0472">Membrane</keyword>
<keyword evidence="10" id="KW-1185">Reference proteome</keyword>
<evidence type="ECO:0000313" key="10">
    <source>
        <dbReference type="Proteomes" id="UP000484885"/>
    </source>
</evidence>
<reference evidence="9 10" key="1">
    <citation type="submission" date="2020-02" db="EMBL/GenBank/DDBJ databases">
        <authorList>
            <person name="Zhang X.-Y."/>
        </authorList>
    </citation>
    <scope>NUCLEOTIDE SEQUENCE [LARGE SCALE GENOMIC DNA]</scope>
    <source>
        <strain evidence="9 10">C33</strain>
    </source>
</reference>
<keyword evidence="1 8" id="KW-0732">Signal</keyword>
<dbReference type="PROSITE" id="PS51257">
    <property type="entry name" value="PROKAR_LIPOPROTEIN"/>
    <property type="match status" value="1"/>
</dbReference>
<dbReference type="InterPro" id="IPR011990">
    <property type="entry name" value="TPR-like_helical_dom_sf"/>
</dbReference>
<feature type="chain" id="PRO_5032609483" description="Penicillin-binding protein activator" evidence="8">
    <location>
        <begin position="19"/>
        <end position="614"/>
    </location>
</feature>
<dbReference type="InterPro" id="IPR028082">
    <property type="entry name" value="Peripla_BP_I"/>
</dbReference>
<proteinExistence type="predicted"/>
<evidence type="ECO:0008006" key="11">
    <source>
        <dbReference type="Google" id="ProtNLM"/>
    </source>
</evidence>
<keyword evidence="7" id="KW-0449">Lipoprotein</keyword>